<dbReference type="InterPro" id="IPR050194">
    <property type="entry name" value="Glycosyltransferase_grp1"/>
</dbReference>
<keyword evidence="4" id="KW-1185">Reference proteome</keyword>
<dbReference type="CDD" id="cd03801">
    <property type="entry name" value="GT4_PimA-like"/>
    <property type="match status" value="1"/>
</dbReference>
<gene>
    <name evidence="3" type="ORF">AUR64_12845</name>
</gene>
<dbReference type="Pfam" id="PF00534">
    <property type="entry name" value="Glycos_transf_1"/>
    <property type="match status" value="1"/>
</dbReference>
<dbReference type="OrthoDB" id="132546at2157"/>
<comment type="caution">
    <text evidence="3">The sequence shown here is derived from an EMBL/GenBank/DDBJ whole genome shotgun (WGS) entry which is preliminary data.</text>
</comment>
<dbReference type="RefSeq" id="WP_058581797.1">
    <property type="nucleotide sequence ID" value="NZ_LOPU01000018.1"/>
</dbReference>
<sequence>MKILQVTHRYPPRAGGVETHVRRVSEELVSRGHEVTVVTADAGADVSRRERRNGVRIRRCRGVAPGGAFHFAPGVARVVRNAVAEIDVVHAHNYHSFPLALAALGGGSRPFVATPHYHGSSADDVRDKLLELYRPIGGTALRRADEVIAVSEWEKAQLKSDFGVDATVIPNGLDVARFENATPCERSRPYLLTVGRLVEYKGVQHAIRALSDLPEYDLLVAGSGSYREGLERLAREIGVVERVEFLGYVDDDELPNLYAGAAAYLTLSTHEAYGMTVAESLAAGTPALVREAGALVDWADRADCLGVSAVDSGTVAEAVRRVVELDAPATPLPTWTEVVDALESKYRALLSSDAESRP</sequence>
<dbReference type="InterPro" id="IPR028098">
    <property type="entry name" value="Glyco_trans_4-like_N"/>
</dbReference>
<reference evidence="3 4" key="1">
    <citation type="submission" date="2015-12" db="EMBL/GenBank/DDBJ databases">
        <title>Haloprofundus marisrubri gen. nov., sp. nov., an extremely halophilic archaeon isolated from the Discovery deep brine-seawater interface in the Red Sea.</title>
        <authorList>
            <person name="Zhang G."/>
            <person name="Stingl U."/>
            <person name="Rashid M."/>
        </authorList>
    </citation>
    <scope>NUCLEOTIDE SEQUENCE [LARGE SCALE GENOMIC DNA]</scope>
    <source>
        <strain evidence="3 4">SB9</strain>
    </source>
</reference>
<dbReference type="PANTHER" id="PTHR45947:SF3">
    <property type="entry name" value="SULFOQUINOVOSYL TRANSFERASE SQD2"/>
    <property type="match status" value="1"/>
</dbReference>
<name>A0A0W1RAF6_9EURY</name>
<proteinExistence type="predicted"/>
<dbReference type="EMBL" id="LOPU01000018">
    <property type="protein sequence ID" value="KTG10444.1"/>
    <property type="molecule type" value="Genomic_DNA"/>
</dbReference>
<dbReference type="GO" id="GO:0016757">
    <property type="term" value="F:glycosyltransferase activity"/>
    <property type="evidence" value="ECO:0007669"/>
    <property type="project" value="InterPro"/>
</dbReference>
<dbReference type="Gene3D" id="3.40.50.2000">
    <property type="entry name" value="Glycogen Phosphorylase B"/>
    <property type="match status" value="2"/>
</dbReference>
<dbReference type="Proteomes" id="UP000054387">
    <property type="component" value="Unassembled WGS sequence"/>
</dbReference>
<dbReference type="Pfam" id="PF13439">
    <property type="entry name" value="Glyco_transf_4"/>
    <property type="match status" value="1"/>
</dbReference>
<keyword evidence="3" id="KW-0808">Transferase</keyword>
<feature type="domain" description="Glycosyl transferase family 1" evidence="1">
    <location>
        <begin position="187"/>
        <end position="303"/>
    </location>
</feature>
<feature type="domain" description="Glycosyltransferase subfamily 4-like N-terminal" evidence="2">
    <location>
        <begin position="15"/>
        <end position="177"/>
    </location>
</feature>
<evidence type="ECO:0000313" key="4">
    <source>
        <dbReference type="Proteomes" id="UP000054387"/>
    </source>
</evidence>
<accession>A0A0W1RAF6</accession>
<dbReference type="STRING" id="1514971.AUR64_12845"/>
<dbReference type="SUPFAM" id="SSF53756">
    <property type="entry name" value="UDP-Glycosyltransferase/glycogen phosphorylase"/>
    <property type="match status" value="1"/>
</dbReference>
<organism evidence="3 4">
    <name type="scientific">Haloprofundus marisrubri</name>
    <dbReference type="NCBI Taxonomy" id="1514971"/>
    <lineage>
        <taxon>Archaea</taxon>
        <taxon>Methanobacteriati</taxon>
        <taxon>Methanobacteriota</taxon>
        <taxon>Stenosarchaea group</taxon>
        <taxon>Halobacteria</taxon>
        <taxon>Halobacteriales</taxon>
        <taxon>Haloferacaceae</taxon>
        <taxon>Haloprofundus</taxon>
    </lineage>
</organism>
<dbReference type="InterPro" id="IPR001296">
    <property type="entry name" value="Glyco_trans_1"/>
</dbReference>
<evidence type="ECO:0000259" key="2">
    <source>
        <dbReference type="Pfam" id="PF13439"/>
    </source>
</evidence>
<protein>
    <submittedName>
        <fullName evidence="3">Glycosyl transferase</fullName>
    </submittedName>
</protein>
<dbReference type="AlphaFoldDB" id="A0A0W1RAF6"/>
<evidence type="ECO:0000259" key="1">
    <source>
        <dbReference type="Pfam" id="PF00534"/>
    </source>
</evidence>
<dbReference type="PANTHER" id="PTHR45947">
    <property type="entry name" value="SULFOQUINOVOSYL TRANSFERASE SQD2"/>
    <property type="match status" value="1"/>
</dbReference>
<evidence type="ECO:0000313" key="3">
    <source>
        <dbReference type="EMBL" id="KTG10444.1"/>
    </source>
</evidence>